<dbReference type="EMBL" id="VWLC01000105">
    <property type="protein sequence ID" value="KAA3915130.1"/>
    <property type="molecule type" value="Genomic_DNA"/>
</dbReference>
<feature type="non-terminal residue" evidence="1">
    <location>
        <position position="1"/>
    </location>
</feature>
<protein>
    <submittedName>
        <fullName evidence="1">Glutaminase</fullName>
    </submittedName>
</protein>
<evidence type="ECO:0000313" key="1">
    <source>
        <dbReference type="EMBL" id="KAA3915130.1"/>
    </source>
</evidence>
<sequence>LMMMAVIVEAEQDFGYADAHWNLLCLWADYLREKMKKEVYPCGGLLNEDDERVKCVLGLMAYRKLIQLKESV</sequence>
<dbReference type="AlphaFoldDB" id="A0A641PJR6"/>
<gene>
    <name evidence="1" type="ORF">F3D70_28450</name>
</gene>
<comment type="caution">
    <text evidence="1">The sequence shown here is derived from an EMBL/GenBank/DDBJ whole genome shotgun (WGS) entry which is preliminary data.</text>
</comment>
<accession>A0A641PJR6</accession>
<proteinExistence type="predicted"/>
<reference evidence="1" key="1">
    <citation type="journal article" date="2019" name="Nat. Med.">
        <title>A library of human gut bacterial isolates paired with longitudinal multiomics data enables mechanistic microbiome research.</title>
        <authorList>
            <person name="Poyet M."/>
            <person name="Groussin M."/>
            <person name="Gibbons S.M."/>
            <person name="Avila-Pacheco J."/>
            <person name="Jiang X."/>
            <person name="Kearney S.M."/>
            <person name="Perrotta A.R."/>
            <person name="Berdy B."/>
            <person name="Zhao S."/>
            <person name="Lieberman T.D."/>
            <person name="Swanson P.K."/>
            <person name="Smith M."/>
            <person name="Roesemann S."/>
            <person name="Alexander J.E."/>
            <person name="Rich S.A."/>
            <person name="Livny J."/>
            <person name="Vlamakis H."/>
            <person name="Clish C."/>
            <person name="Bullock K."/>
            <person name="Deik A."/>
            <person name="Scott J."/>
            <person name="Pierce K.A."/>
            <person name="Xavier R.J."/>
            <person name="Alm E.J."/>
        </authorList>
    </citation>
    <scope>NUCLEOTIDE SEQUENCE</scope>
    <source>
        <strain evidence="1">BIOML-A161</strain>
    </source>
</reference>
<organism evidence="1">
    <name type="scientific">Bacteroides ovatus</name>
    <dbReference type="NCBI Taxonomy" id="28116"/>
    <lineage>
        <taxon>Bacteria</taxon>
        <taxon>Pseudomonadati</taxon>
        <taxon>Bacteroidota</taxon>
        <taxon>Bacteroidia</taxon>
        <taxon>Bacteroidales</taxon>
        <taxon>Bacteroidaceae</taxon>
        <taxon>Bacteroides</taxon>
    </lineage>
</organism>
<name>A0A641PJR6_BACOV</name>